<feature type="domain" description="Alpha fucosidase A-like C-terminal" evidence="1">
    <location>
        <begin position="4"/>
        <end position="62"/>
    </location>
</feature>
<dbReference type="Proteomes" id="UP000186549">
    <property type="component" value="Unassembled WGS sequence"/>
</dbReference>
<dbReference type="InterPro" id="IPR013780">
    <property type="entry name" value="Glyco_hydro_b"/>
</dbReference>
<name>A0A1Q6HP99_BACUN</name>
<reference evidence="2 3" key="1">
    <citation type="journal article" date="2016" name="Nat. Biotechnol.">
        <title>Measurement of bacterial replication rates in microbial communities.</title>
        <authorList>
            <person name="Brown C.T."/>
            <person name="Olm M.R."/>
            <person name="Thomas B.C."/>
            <person name="Banfield J.F."/>
        </authorList>
    </citation>
    <scope>NUCLEOTIDE SEQUENCE [LARGE SCALE GENOMIC DNA]</scope>
    <source>
        <strain evidence="2">45_41</strain>
    </source>
</reference>
<dbReference type="InterPro" id="IPR049053">
    <property type="entry name" value="AFCA-like_C"/>
</dbReference>
<dbReference type="SUPFAM" id="SSF48208">
    <property type="entry name" value="Six-hairpin glycosidases"/>
    <property type="match status" value="1"/>
</dbReference>
<dbReference type="EMBL" id="MNQU01000343">
    <property type="protein sequence ID" value="OKZ28468.1"/>
    <property type="molecule type" value="Genomic_DNA"/>
</dbReference>
<proteinExistence type="predicted"/>
<comment type="caution">
    <text evidence="2">The sequence shown here is derived from an EMBL/GenBank/DDBJ whole genome shotgun (WGS) entry which is preliminary data.</text>
</comment>
<dbReference type="Gene3D" id="2.60.40.1180">
    <property type="entry name" value="Golgi alpha-mannosidase II"/>
    <property type="match status" value="1"/>
</dbReference>
<evidence type="ECO:0000259" key="1">
    <source>
        <dbReference type="Pfam" id="PF21307"/>
    </source>
</evidence>
<evidence type="ECO:0000313" key="2">
    <source>
        <dbReference type="EMBL" id="OKZ28468.1"/>
    </source>
</evidence>
<protein>
    <recommendedName>
        <fullName evidence="1">Alpha fucosidase A-like C-terminal domain-containing protein</fullName>
    </recommendedName>
</protein>
<dbReference type="AlphaFoldDB" id="A0A1Q6HP99"/>
<dbReference type="GO" id="GO:0005975">
    <property type="term" value="P:carbohydrate metabolic process"/>
    <property type="evidence" value="ECO:0007669"/>
    <property type="project" value="InterPro"/>
</dbReference>
<organism evidence="2 3">
    <name type="scientific">Bacteroides uniformis</name>
    <dbReference type="NCBI Taxonomy" id="820"/>
    <lineage>
        <taxon>Bacteria</taxon>
        <taxon>Pseudomonadati</taxon>
        <taxon>Bacteroidota</taxon>
        <taxon>Bacteroidia</taxon>
        <taxon>Bacteroidales</taxon>
        <taxon>Bacteroidaceae</taxon>
        <taxon>Bacteroides</taxon>
    </lineage>
</organism>
<gene>
    <name evidence="2" type="ORF">BHV79_19365</name>
</gene>
<evidence type="ECO:0000313" key="3">
    <source>
        <dbReference type="Proteomes" id="UP000186549"/>
    </source>
</evidence>
<dbReference type="InterPro" id="IPR008928">
    <property type="entry name" value="6-hairpin_glycosidase_sf"/>
</dbReference>
<accession>A0A1Q6HP99</accession>
<sequence>MLLQSHTGTIRVFPAILQNWNDVSFDKLRAMGGFLVSAVRKRGKVTNLRVYSEKGGNLSIISPLTDKLLNYKTKPGKWIKVI</sequence>
<dbReference type="Pfam" id="PF21307">
    <property type="entry name" value="Glyco_hydro_95_C"/>
    <property type="match status" value="1"/>
</dbReference>